<evidence type="ECO:0000313" key="2">
    <source>
        <dbReference type="Proteomes" id="UP000799770"/>
    </source>
</evidence>
<organism evidence="1 2">
    <name type="scientific">Lophiotrema nucula</name>
    <dbReference type="NCBI Taxonomy" id="690887"/>
    <lineage>
        <taxon>Eukaryota</taxon>
        <taxon>Fungi</taxon>
        <taxon>Dikarya</taxon>
        <taxon>Ascomycota</taxon>
        <taxon>Pezizomycotina</taxon>
        <taxon>Dothideomycetes</taxon>
        <taxon>Pleosporomycetidae</taxon>
        <taxon>Pleosporales</taxon>
        <taxon>Lophiotremataceae</taxon>
        <taxon>Lophiotrema</taxon>
    </lineage>
</organism>
<dbReference type="AlphaFoldDB" id="A0A6A5ZIF3"/>
<protein>
    <recommendedName>
        <fullName evidence="3">SnoaL-like domain-containing protein</fullName>
    </recommendedName>
</protein>
<evidence type="ECO:0008006" key="3">
    <source>
        <dbReference type="Google" id="ProtNLM"/>
    </source>
</evidence>
<accession>A0A6A5ZIF3</accession>
<proteinExistence type="predicted"/>
<name>A0A6A5ZIF3_9PLEO</name>
<evidence type="ECO:0000313" key="1">
    <source>
        <dbReference type="EMBL" id="KAF2118198.1"/>
    </source>
</evidence>
<dbReference type="Proteomes" id="UP000799770">
    <property type="component" value="Unassembled WGS sequence"/>
</dbReference>
<reference evidence="1" key="1">
    <citation type="journal article" date="2020" name="Stud. Mycol.">
        <title>101 Dothideomycetes genomes: a test case for predicting lifestyles and emergence of pathogens.</title>
        <authorList>
            <person name="Haridas S."/>
            <person name="Albert R."/>
            <person name="Binder M."/>
            <person name="Bloem J."/>
            <person name="Labutti K."/>
            <person name="Salamov A."/>
            <person name="Andreopoulos B."/>
            <person name="Baker S."/>
            <person name="Barry K."/>
            <person name="Bills G."/>
            <person name="Bluhm B."/>
            <person name="Cannon C."/>
            <person name="Castanera R."/>
            <person name="Culley D."/>
            <person name="Daum C."/>
            <person name="Ezra D."/>
            <person name="Gonzalez J."/>
            <person name="Henrissat B."/>
            <person name="Kuo A."/>
            <person name="Liang C."/>
            <person name="Lipzen A."/>
            <person name="Lutzoni F."/>
            <person name="Magnuson J."/>
            <person name="Mondo S."/>
            <person name="Nolan M."/>
            <person name="Ohm R."/>
            <person name="Pangilinan J."/>
            <person name="Park H.-J."/>
            <person name="Ramirez L."/>
            <person name="Alfaro M."/>
            <person name="Sun H."/>
            <person name="Tritt A."/>
            <person name="Yoshinaga Y."/>
            <person name="Zwiers L.-H."/>
            <person name="Turgeon B."/>
            <person name="Goodwin S."/>
            <person name="Spatafora J."/>
            <person name="Crous P."/>
            <person name="Grigoriev I."/>
        </authorList>
    </citation>
    <scope>NUCLEOTIDE SEQUENCE</scope>
    <source>
        <strain evidence="1">CBS 627.86</strain>
    </source>
</reference>
<keyword evidence="2" id="KW-1185">Reference proteome</keyword>
<gene>
    <name evidence="1" type="ORF">BDV96DRAFT_643458</name>
</gene>
<dbReference type="OrthoDB" id="3352776at2759"/>
<dbReference type="EMBL" id="ML977317">
    <property type="protein sequence ID" value="KAF2118198.1"/>
    <property type="molecule type" value="Genomic_DNA"/>
</dbReference>
<sequence length="160" mass="17545">MSVSSEGTKKLRTTAQKFCQAFLSPPAPEELLSTYFTSSPKITEHGPSWANERLPFLGKTFTGTEECVSYFTLLSEVLEVQLPCDAFPESKDGYVVDVDADGGKGVVSVKAKGRFVSKKTGKGWDEEFAYRLSGFDDDGKIGWWEIWADPLSAWVAVGGD</sequence>